<dbReference type="PROSITE" id="PS51208">
    <property type="entry name" value="AUTOTRANSPORTER"/>
    <property type="match status" value="1"/>
</dbReference>
<protein>
    <submittedName>
        <fullName evidence="3">Autotransporter beta-domain protein</fullName>
    </submittedName>
</protein>
<keyword evidence="4" id="KW-1185">Reference proteome</keyword>
<evidence type="ECO:0000259" key="2">
    <source>
        <dbReference type="PROSITE" id="PS51208"/>
    </source>
</evidence>
<dbReference type="InterPro" id="IPR005546">
    <property type="entry name" value="Autotransporte_beta"/>
</dbReference>
<evidence type="ECO:0000313" key="4">
    <source>
        <dbReference type="Proteomes" id="UP000002696"/>
    </source>
</evidence>
<feature type="chain" id="PRO_5003126762" evidence="1">
    <location>
        <begin position="23"/>
        <end position="1058"/>
    </location>
</feature>
<reference evidence="4" key="1">
    <citation type="journal article" date="2011" name="J. Bacteriol.">
        <title>Genome sequences of eight morphologically diverse alphaproteobacteria.</title>
        <authorList>
            <consortium name="US DOE Joint Genome Institute"/>
            <person name="Brown P.J."/>
            <person name="Kysela D.T."/>
            <person name="Buechlein A."/>
            <person name="Hemmerich C."/>
            <person name="Brun Y.V."/>
        </authorList>
    </citation>
    <scope>NUCLEOTIDE SEQUENCE [LARGE SCALE GENOMIC DNA]</scope>
    <source>
        <strain evidence="4">ATCC 15264 / DSM 4735 / LMG 14903 / NBRC 16000 / CB 81</strain>
    </source>
</reference>
<dbReference type="Pfam" id="PF03797">
    <property type="entry name" value="Autotransporter"/>
    <property type="match status" value="1"/>
</dbReference>
<organism evidence="3 4">
    <name type="scientific">Brevundimonas subvibrioides (strain ATCC 15264 / DSM 4735 / LMG 14903 / NBRC 16000 / CB 81)</name>
    <name type="common">Caulobacter subvibrioides</name>
    <dbReference type="NCBI Taxonomy" id="633149"/>
    <lineage>
        <taxon>Bacteria</taxon>
        <taxon>Pseudomonadati</taxon>
        <taxon>Pseudomonadota</taxon>
        <taxon>Alphaproteobacteria</taxon>
        <taxon>Caulobacterales</taxon>
        <taxon>Caulobacteraceae</taxon>
        <taxon>Brevundimonas</taxon>
    </lineage>
</organism>
<dbReference type="HOGENOM" id="CLU_010547_0_0_5"/>
<dbReference type="SUPFAM" id="SSF103515">
    <property type="entry name" value="Autotransporter"/>
    <property type="match status" value="1"/>
</dbReference>
<keyword evidence="1" id="KW-0732">Signal</keyword>
<feature type="domain" description="Autotransporter" evidence="2">
    <location>
        <begin position="781"/>
        <end position="1058"/>
    </location>
</feature>
<dbReference type="STRING" id="633149.Bresu_1773"/>
<dbReference type="eggNOG" id="COG4625">
    <property type="taxonomic scope" value="Bacteria"/>
</dbReference>
<dbReference type="OrthoDB" id="7613961at2"/>
<dbReference type="RefSeq" id="WP_013269186.1">
    <property type="nucleotide sequence ID" value="NC_014375.1"/>
</dbReference>
<name>D9QHB8_BRESC</name>
<dbReference type="InterPro" id="IPR036709">
    <property type="entry name" value="Autotransporte_beta_dom_sf"/>
</dbReference>
<feature type="signal peptide" evidence="1">
    <location>
        <begin position="1"/>
        <end position="22"/>
    </location>
</feature>
<dbReference type="SMART" id="SM00869">
    <property type="entry name" value="Autotransporter"/>
    <property type="match status" value="1"/>
</dbReference>
<sequence length="1058" mass="107217">MRRLLATAVALAPLMAVTAVRAEVVISTTRTTPIQTSNATGTARDDIRIASGGLITVVNGVAVTVDSNNNFDQDSGSNITLPGSADGTTAILVGPGADTANVTVGGTISVTDDIDPYPDTDSDGDLDGPLANGANRYGVRLTGTTALTGNVLIESTGNILVEGANARAISVERNLTGNVTSFGNMRAVGTNAATVGINGNVTGAVNIGGTVTAQGLGANAVNVQGDVSGRLTLQGQISTTGYRYSSRPTAAQIERLEADDLLQSGSTIVVAGNVAGGVVLDTRPADADTANLDEDADGIPDANEGNSELNAFGSAPALTVGSATRAITLGVAGTGTNAFGLINRGSINANGVYDGIAATAVEIGAGQAVTIAGGIRNDGPVVAVGTEAGATGFRINSGVSTPLFENTNSLTAGSLATKAAQTVVAVDIAAGASLPALTNSGSLLASASGGLASTTAVRDASGTLTSITNSGSIQALLSASDTTGQTTGITTAIDVSANTTGVTYRQFGVTGTPSAADPDSDGDGVTNSREPLTIGNIRFGSGADVLAVENGTVVGDVSFGAGADQLSITGGARVQGAVSDADGLLAVNIANGTLDARQVTSTNVTSLNIGATGDLIVTLDPTAGTNSGFRVNGTATLADGAGLGIRFNSLITSAQRYTIIDANTLVAGTIDQTAVQANSPYLFVVSAGTDVAAGDVYIDARRRTAAEAGLISSEAQAFDAFYAGLTGGGALLDAFVAQGTREGFIELYEQVLPDHSGGPLLSLASGVDAVTRALTGRNATVAPGETSAWLQEINFYADKDKTDTYGFRSEGFGVAGGIERGSSLGALGVSLAFTSSDIQDPEAEAEEVLTANLVELGLYWRAQGQAWTTWARAAGGYATFDSTRQIVTSTVNIQNTSSWNGFTLALAGGASYERKFGRLSVRPEVYAEYFSLSEDGHLEEGPNDSFNLDIESRDGHMFSTVAAVNIGYGFGQDGWIRPELRLGWRQNISVDPGETMARFVSSGSAFKLTPDSIEGGGPIAGFSLSVGNDLGKLSITADAEKIEDYIRYSLLLRASFKF</sequence>
<dbReference type="KEGG" id="bsb:Bresu_1773"/>
<accession>D9QHB8</accession>
<dbReference type="EMBL" id="CP002102">
    <property type="protein sequence ID" value="ADL01084.1"/>
    <property type="molecule type" value="Genomic_DNA"/>
</dbReference>
<dbReference type="AlphaFoldDB" id="D9QHB8"/>
<dbReference type="BioCyc" id="BSUB633149:G1GM8-1766-MONOMER"/>
<gene>
    <name evidence="3" type="ordered locus">Bresu_1773</name>
</gene>
<proteinExistence type="predicted"/>
<dbReference type="Proteomes" id="UP000002696">
    <property type="component" value="Chromosome"/>
</dbReference>
<dbReference type="InParanoid" id="D9QHB8"/>
<evidence type="ECO:0000256" key="1">
    <source>
        <dbReference type="SAM" id="SignalP"/>
    </source>
</evidence>
<evidence type="ECO:0000313" key="3">
    <source>
        <dbReference type="EMBL" id="ADL01084.1"/>
    </source>
</evidence>